<name>A0ABY9Z0V1_9GAMM</name>
<reference evidence="1 2" key="1">
    <citation type="submission" date="2023-03" db="EMBL/GenBank/DDBJ databases">
        <title>Halomonas sp. nov., isolated from Korean tranditional fermented seafood 'Jeotgal'.</title>
        <authorList>
            <person name="Kim B."/>
            <person name="Shin N.-R."/>
        </authorList>
    </citation>
    <scope>NUCLEOTIDE SEQUENCE [LARGE SCALE GENOMIC DNA]</scope>
    <source>
        <strain evidence="1 2">SG2L-4</strain>
    </source>
</reference>
<organism evidence="1 2">
    <name type="scientific">Halomonas piscis</name>
    <dbReference type="NCBI Taxonomy" id="3031727"/>
    <lineage>
        <taxon>Bacteria</taxon>
        <taxon>Pseudomonadati</taxon>
        <taxon>Pseudomonadota</taxon>
        <taxon>Gammaproteobacteria</taxon>
        <taxon>Oceanospirillales</taxon>
        <taxon>Halomonadaceae</taxon>
        <taxon>Halomonas</taxon>
    </lineage>
</organism>
<keyword evidence="2" id="KW-1185">Reference proteome</keyword>
<protein>
    <submittedName>
        <fullName evidence="1">Uncharacterized protein</fullName>
    </submittedName>
</protein>
<sequence length="111" mass="12319">MADAHRESLAQLLASDIAFECRTTVQWHDWTLASLRDLALSLSALSVAHYAIQVARPQQCLDEVYTQAVRTAPTAAELNDVVDCLRPAFQRLELREVSGAPLRLPGILSKY</sequence>
<gene>
    <name evidence="1" type="ORF">P1P91_01015</name>
</gene>
<dbReference type="Proteomes" id="UP001301869">
    <property type="component" value="Chromosome"/>
</dbReference>
<proteinExistence type="predicted"/>
<dbReference type="RefSeq" id="WP_017428933.1">
    <property type="nucleotide sequence ID" value="NZ_CP119391.1"/>
</dbReference>
<evidence type="ECO:0000313" key="2">
    <source>
        <dbReference type="Proteomes" id="UP001301869"/>
    </source>
</evidence>
<accession>A0ABY9Z0V1</accession>
<evidence type="ECO:0000313" key="1">
    <source>
        <dbReference type="EMBL" id="WNK20301.1"/>
    </source>
</evidence>
<dbReference type="EMBL" id="CP119391">
    <property type="protein sequence ID" value="WNK20301.1"/>
    <property type="molecule type" value="Genomic_DNA"/>
</dbReference>